<gene>
    <name evidence="2" type="ORF">GCM10010123_16410</name>
</gene>
<evidence type="ECO:0000313" key="2">
    <source>
        <dbReference type="EMBL" id="GGJ87541.1"/>
    </source>
</evidence>
<dbReference type="PANTHER" id="PTHR38787:SF3">
    <property type="entry name" value="REGULATORY P DOMAIN-CONTAINING PROTEIN"/>
    <property type="match status" value="1"/>
</dbReference>
<reference evidence="2" key="2">
    <citation type="submission" date="2020-09" db="EMBL/GenBank/DDBJ databases">
        <authorList>
            <person name="Sun Q."/>
            <person name="Ohkuma M."/>
        </authorList>
    </citation>
    <scope>NUCLEOTIDE SEQUENCE</scope>
    <source>
        <strain evidence="2">JCM 3090</strain>
    </source>
</reference>
<organism evidence="2 3">
    <name type="scientific">Pilimelia anulata</name>
    <dbReference type="NCBI Taxonomy" id="53371"/>
    <lineage>
        <taxon>Bacteria</taxon>
        <taxon>Bacillati</taxon>
        <taxon>Actinomycetota</taxon>
        <taxon>Actinomycetes</taxon>
        <taxon>Micromonosporales</taxon>
        <taxon>Micromonosporaceae</taxon>
        <taxon>Pilimelia</taxon>
    </lineage>
</organism>
<accession>A0A8J3F7C5</accession>
<dbReference type="AlphaFoldDB" id="A0A8J3F7C5"/>
<keyword evidence="1" id="KW-0732">Signal</keyword>
<dbReference type="NCBIfam" id="TIGR04312">
    <property type="entry name" value="choice_anch_B"/>
    <property type="match status" value="1"/>
</dbReference>
<keyword evidence="3" id="KW-1185">Reference proteome</keyword>
<name>A0A8J3F7C5_9ACTN</name>
<comment type="caution">
    <text evidence="2">The sequence shown here is derived from an EMBL/GenBank/DDBJ whole genome shotgun (WGS) entry which is preliminary data.</text>
</comment>
<dbReference type="InterPro" id="IPR027589">
    <property type="entry name" value="Choice_anch_B"/>
</dbReference>
<dbReference type="PANTHER" id="PTHR38787">
    <property type="entry name" value="REGULATORY P DOMAIN-CONTAINING PROTEIN"/>
    <property type="match status" value="1"/>
</dbReference>
<reference evidence="2" key="1">
    <citation type="journal article" date="2014" name="Int. J. Syst. Evol. Microbiol.">
        <title>Complete genome sequence of Corynebacterium casei LMG S-19264T (=DSM 44701T), isolated from a smear-ripened cheese.</title>
        <authorList>
            <consortium name="US DOE Joint Genome Institute (JGI-PGF)"/>
            <person name="Walter F."/>
            <person name="Albersmeier A."/>
            <person name="Kalinowski J."/>
            <person name="Ruckert C."/>
        </authorList>
    </citation>
    <scope>NUCLEOTIDE SEQUENCE</scope>
    <source>
        <strain evidence="2">JCM 3090</strain>
    </source>
</reference>
<feature type="signal peptide" evidence="1">
    <location>
        <begin position="1"/>
        <end position="27"/>
    </location>
</feature>
<dbReference type="Proteomes" id="UP000649739">
    <property type="component" value="Unassembled WGS sequence"/>
</dbReference>
<dbReference type="SUPFAM" id="SSF75011">
    <property type="entry name" value="3-carboxy-cis,cis-mucoante lactonizing enzyme"/>
    <property type="match status" value="1"/>
</dbReference>
<proteinExistence type="predicted"/>
<evidence type="ECO:0000256" key="1">
    <source>
        <dbReference type="SAM" id="SignalP"/>
    </source>
</evidence>
<dbReference type="EMBL" id="BMQB01000003">
    <property type="protein sequence ID" value="GGJ87541.1"/>
    <property type="molecule type" value="Genomic_DNA"/>
</dbReference>
<protein>
    <recommendedName>
        <fullName evidence="4">Choice-of-anchor B family protein</fullName>
    </recommendedName>
</protein>
<evidence type="ECO:0000313" key="3">
    <source>
        <dbReference type="Proteomes" id="UP000649739"/>
    </source>
</evidence>
<dbReference type="GO" id="GO:0005576">
    <property type="term" value="C:extracellular region"/>
    <property type="evidence" value="ECO:0007669"/>
    <property type="project" value="TreeGrafter"/>
</dbReference>
<feature type="chain" id="PRO_5035253635" description="Choice-of-anchor B family protein" evidence="1">
    <location>
        <begin position="28"/>
        <end position="443"/>
    </location>
</feature>
<sequence>MDNRTRKAGIVLGVVALALAAGLPAAAHDTRTEEGKAEAAAILKEYRPGWQAPEAISGAPQACVNGKIDKYPCKNVELLSFTPQNTIGGSNSSSSMWEWYDEQTKDEYVLFGRDNGISFVKVTDPLKPVYLGNLPSYNGVKATWTDVRVYKNWMFTGKDSVNNGIQVFNLEKLRNVTSAQTFKEDAHFKGLTNSHTLWINQKTGFLYASGASSCNSGITVIDIKDPLNLKQVACYSSEVYSHEALVWNYNGPDTRYTGKEIAFNFTGQGKTITILDVTDKSSIKVLSKTSYPGASFTHQGCFTEDMKFLSINDETASTKGGSWNILFNIEKLDAPKFTVNAKDSYEAVNHNCYTVGNRAYQAAYKGGLRIRDAGQFANGKLSELGYFDTEPNSDSSGYSHTWMILRPLRSGAIPVGSMGIGLFLIKPTGEAVGTGTGPFPPGT</sequence>
<evidence type="ECO:0008006" key="4">
    <source>
        <dbReference type="Google" id="ProtNLM"/>
    </source>
</evidence>
<dbReference type="RefSeq" id="WP_189169477.1">
    <property type="nucleotide sequence ID" value="NZ_BMQB01000003.1"/>
</dbReference>